<keyword evidence="3 7" id="KW-0812">Transmembrane</keyword>
<comment type="similarity">
    <text evidence="6">Belongs to the ABC-4 integral membrane protein family.</text>
</comment>
<dbReference type="PANTHER" id="PTHR30572">
    <property type="entry name" value="MEMBRANE COMPONENT OF TRANSPORTER-RELATED"/>
    <property type="match status" value="1"/>
</dbReference>
<feature type="domain" description="ABC3 transporter permease C-terminal" evidence="8">
    <location>
        <begin position="286"/>
        <end position="401"/>
    </location>
</feature>
<reference evidence="10 11" key="1">
    <citation type="submission" date="2017-12" db="EMBL/GenBank/DDBJ databases">
        <title>Phylogenetic diversity of female urinary microbiome.</title>
        <authorList>
            <person name="Thomas-White K."/>
            <person name="Wolfe A.J."/>
        </authorList>
    </citation>
    <scope>NUCLEOTIDE SEQUENCE [LARGE SCALE GENOMIC DNA]</scope>
    <source>
        <strain evidence="10 11">UMB0064</strain>
    </source>
</reference>
<keyword evidence="5 7" id="KW-0472">Membrane</keyword>
<dbReference type="AlphaFoldDB" id="A0A2I1M4D5"/>
<dbReference type="InterPro" id="IPR003838">
    <property type="entry name" value="ABC3_permease_C"/>
</dbReference>
<dbReference type="Pfam" id="PF02687">
    <property type="entry name" value="FtsX"/>
    <property type="match status" value="1"/>
</dbReference>
<evidence type="ECO:0000256" key="3">
    <source>
        <dbReference type="ARBA" id="ARBA00022692"/>
    </source>
</evidence>
<feature type="domain" description="MacB-like periplasmic core" evidence="9">
    <location>
        <begin position="42"/>
        <end position="230"/>
    </location>
</feature>
<evidence type="ECO:0000313" key="10">
    <source>
        <dbReference type="EMBL" id="PKZ14980.1"/>
    </source>
</evidence>
<dbReference type="GO" id="GO:0022857">
    <property type="term" value="F:transmembrane transporter activity"/>
    <property type="evidence" value="ECO:0007669"/>
    <property type="project" value="TreeGrafter"/>
</dbReference>
<dbReference type="GO" id="GO:0005886">
    <property type="term" value="C:plasma membrane"/>
    <property type="evidence" value="ECO:0007669"/>
    <property type="project" value="UniProtKB-SubCell"/>
</dbReference>
<proteinExistence type="inferred from homology"/>
<dbReference type="InterPro" id="IPR025857">
    <property type="entry name" value="MacB_PCD"/>
</dbReference>
<name>A0A2I1M4D5_9BIFI</name>
<keyword evidence="2" id="KW-1003">Cell membrane</keyword>
<feature type="transmembrane region" description="Helical" evidence="7">
    <location>
        <begin position="284"/>
        <end position="308"/>
    </location>
</feature>
<evidence type="ECO:0000259" key="8">
    <source>
        <dbReference type="Pfam" id="PF02687"/>
    </source>
</evidence>
<dbReference type="Proteomes" id="UP000242263">
    <property type="component" value="Unassembled WGS sequence"/>
</dbReference>
<sequence length="408" mass="43875">MVDKEDKKEFSLDDVKKQDRARRAMFWTMIRGAVFRRRSRALMAVIASAVGAATLFVLVMVCIVVPAQMTEEMRTYGANLVVTSNQTGKTENGIQQMMVDHTTGMMRATGFDEIHATYRYDTVRINSASYQMAGIDPAEVKAMNKFWDITGAWPAHTNEVLLGTDVADKLSVHVGQSITVGAIEKNTANGTILDTDGTRMRIVGIVSTGGREDSMVYSTLDTLEQLTGEKRGADVIEYSSQASGADLTKLVNSINNMTSMNVTAQAVSKISTANASIITMLTTLFWIISIVIVALTLVGVSTTMTSIVSQRRNEIGLRKALGASNTSIAREFYVESALYGVAGGIAGVLIGAGVAVVLIQAVFDRSALPNVWLMLACVAVAALIAVIASILPVRKASHINPAVVLREE</sequence>
<dbReference type="InterPro" id="IPR050250">
    <property type="entry name" value="Macrolide_Exporter_MacB"/>
</dbReference>
<gene>
    <name evidence="10" type="ORF">CYJ32_05625</name>
</gene>
<feature type="transmembrane region" description="Helical" evidence="7">
    <location>
        <begin position="337"/>
        <end position="359"/>
    </location>
</feature>
<evidence type="ECO:0000256" key="4">
    <source>
        <dbReference type="ARBA" id="ARBA00022989"/>
    </source>
</evidence>
<comment type="caution">
    <text evidence="10">The sequence shown here is derived from an EMBL/GenBank/DDBJ whole genome shotgun (WGS) entry which is preliminary data.</text>
</comment>
<evidence type="ECO:0000259" key="9">
    <source>
        <dbReference type="Pfam" id="PF12704"/>
    </source>
</evidence>
<protein>
    <submittedName>
        <fullName evidence="10">ABC transporter permease</fullName>
    </submittedName>
</protein>
<organism evidence="10 11">
    <name type="scientific">Alloscardovia omnicolens</name>
    <dbReference type="NCBI Taxonomy" id="419015"/>
    <lineage>
        <taxon>Bacteria</taxon>
        <taxon>Bacillati</taxon>
        <taxon>Actinomycetota</taxon>
        <taxon>Actinomycetes</taxon>
        <taxon>Bifidobacteriales</taxon>
        <taxon>Bifidobacteriaceae</taxon>
        <taxon>Alloscardovia</taxon>
    </lineage>
</organism>
<dbReference type="Pfam" id="PF12704">
    <property type="entry name" value="MacB_PCD"/>
    <property type="match status" value="1"/>
</dbReference>
<evidence type="ECO:0000256" key="2">
    <source>
        <dbReference type="ARBA" id="ARBA00022475"/>
    </source>
</evidence>
<evidence type="ECO:0000256" key="7">
    <source>
        <dbReference type="SAM" id="Phobius"/>
    </source>
</evidence>
<feature type="transmembrane region" description="Helical" evidence="7">
    <location>
        <begin position="371"/>
        <end position="391"/>
    </location>
</feature>
<keyword evidence="4 7" id="KW-1133">Transmembrane helix</keyword>
<evidence type="ECO:0000256" key="1">
    <source>
        <dbReference type="ARBA" id="ARBA00004651"/>
    </source>
</evidence>
<comment type="subcellular location">
    <subcellularLocation>
        <location evidence="1">Cell membrane</location>
        <topology evidence="1">Multi-pass membrane protein</topology>
    </subcellularLocation>
</comment>
<evidence type="ECO:0000256" key="5">
    <source>
        <dbReference type="ARBA" id="ARBA00023136"/>
    </source>
</evidence>
<accession>A0A2I1M4D5</accession>
<evidence type="ECO:0000313" key="11">
    <source>
        <dbReference type="Proteomes" id="UP000242263"/>
    </source>
</evidence>
<dbReference type="PANTHER" id="PTHR30572:SF4">
    <property type="entry name" value="ABC TRANSPORTER PERMEASE YTRF"/>
    <property type="match status" value="1"/>
</dbReference>
<feature type="transmembrane region" description="Helical" evidence="7">
    <location>
        <begin position="41"/>
        <end position="67"/>
    </location>
</feature>
<evidence type="ECO:0000256" key="6">
    <source>
        <dbReference type="ARBA" id="ARBA00038076"/>
    </source>
</evidence>
<dbReference type="EMBL" id="PKGU01000003">
    <property type="protein sequence ID" value="PKZ14980.1"/>
    <property type="molecule type" value="Genomic_DNA"/>
</dbReference>